<accession>A0A255DAT2</accession>
<dbReference type="OrthoDB" id="9795501at2"/>
<dbReference type="Proteomes" id="UP000216063">
    <property type="component" value="Unassembled WGS sequence"/>
</dbReference>
<proteinExistence type="predicted"/>
<comment type="caution">
    <text evidence="2">The sequence shown here is derived from an EMBL/GenBank/DDBJ whole genome shotgun (WGS) entry which is preliminary data.</text>
</comment>
<dbReference type="SUPFAM" id="SSF51735">
    <property type="entry name" value="NAD(P)-binding Rossmann-fold domains"/>
    <property type="match status" value="1"/>
</dbReference>
<dbReference type="PANTHER" id="PTHR43245:SF23">
    <property type="entry name" value="NAD(P)-BINDING DOMAIN-CONTAINING PROTEIN"/>
    <property type="match status" value="1"/>
</dbReference>
<feature type="domain" description="NAD-dependent epimerase/dehydratase" evidence="1">
    <location>
        <begin position="40"/>
        <end position="265"/>
    </location>
</feature>
<name>A0A255DAT2_9MYCO</name>
<evidence type="ECO:0000313" key="3">
    <source>
        <dbReference type="Proteomes" id="UP000216063"/>
    </source>
</evidence>
<dbReference type="EMBL" id="NOZR01000046">
    <property type="protein sequence ID" value="OYN74355.1"/>
    <property type="molecule type" value="Genomic_DNA"/>
</dbReference>
<organism evidence="2 3">
    <name type="scientific">Mycolicibacterium sphagni</name>
    <dbReference type="NCBI Taxonomy" id="1786"/>
    <lineage>
        <taxon>Bacteria</taxon>
        <taxon>Bacillati</taxon>
        <taxon>Actinomycetota</taxon>
        <taxon>Actinomycetes</taxon>
        <taxon>Mycobacteriales</taxon>
        <taxon>Mycobacteriaceae</taxon>
        <taxon>Mycolicibacterium</taxon>
    </lineage>
</organism>
<evidence type="ECO:0000259" key="1">
    <source>
        <dbReference type="Pfam" id="PF01370"/>
    </source>
</evidence>
<dbReference type="AlphaFoldDB" id="A0A255DAT2"/>
<dbReference type="PANTHER" id="PTHR43245">
    <property type="entry name" value="BIFUNCTIONAL POLYMYXIN RESISTANCE PROTEIN ARNA"/>
    <property type="match status" value="1"/>
</dbReference>
<dbReference type="InterPro" id="IPR036291">
    <property type="entry name" value="NAD(P)-bd_dom_sf"/>
</dbReference>
<sequence length="370" mass="40655">MANRRAGFVTQGFRSPVPRGLAEKTRGASLFNRGVIPVRIFIAGGAGYIGTVLSPRLTARGYDVTVADLTWFGNHLPSDIPVIKRDVMSISEADLEGIDVVIFLAGLSNDPMAEFSPVLNYVHNAAAPANMAYLAKRAGVRRFVFASSCSVYGFTDDELWDEDSPTVTAHPYGISKLQAEAGVRHLQDDSFSVIILRKGTVCGYSPRMRLDLVINTMFRTALQDGCITVNNPSIWRPILSIQDATAAYVRAVEASPSVSGTFNIASENTTLGALADQIESTLRRELDLEPELRMLEKADVRNYKVAIDRARVQLGFKPSYGIDRIVEDLIRHRADFADMDNPAYYNIATFRDIMSDESAVNGHKLLSSVD</sequence>
<dbReference type="InterPro" id="IPR050177">
    <property type="entry name" value="Lipid_A_modif_metabolic_enz"/>
</dbReference>
<dbReference type="CDD" id="cd08946">
    <property type="entry name" value="SDR_e"/>
    <property type="match status" value="1"/>
</dbReference>
<reference evidence="2 3" key="1">
    <citation type="submission" date="2017-07" db="EMBL/GenBank/DDBJ databases">
        <title>The new phylogeny of genus Mycobacterium.</title>
        <authorList>
            <person name="Tortoli E."/>
            <person name="Trovato A."/>
            <person name="Cirillo D.M."/>
        </authorList>
    </citation>
    <scope>NUCLEOTIDE SEQUENCE [LARGE SCALE GENOMIC DNA]</scope>
    <source>
        <strain evidence="2 3">ATCC 33027</strain>
    </source>
</reference>
<gene>
    <name evidence="2" type="ORF">CG716_28880</name>
</gene>
<dbReference type="InterPro" id="IPR001509">
    <property type="entry name" value="Epimerase_deHydtase"/>
</dbReference>
<evidence type="ECO:0000313" key="2">
    <source>
        <dbReference type="EMBL" id="OYN74355.1"/>
    </source>
</evidence>
<protein>
    <recommendedName>
        <fullName evidence="1">NAD-dependent epimerase/dehydratase domain-containing protein</fullName>
    </recommendedName>
</protein>
<dbReference type="Gene3D" id="3.40.50.720">
    <property type="entry name" value="NAD(P)-binding Rossmann-like Domain"/>
    <property type="match status" value="1"/>
</dbReference>
<dbReference type="Pfam" id="PF01370">
    <property type="entry name" value="Epimerase"/>
    <property type="match status" value="1"/>
</dbReference>
<keyword evidence="3" id="KW-1185">Reference proteome</keyword>